<keyword evidence="5" id="KW-1185">Reference proteome</keyword>
<protein>
    <submittedName>
        <fullName evidence="4">Putative restriction endonuclease</fullName>
    </submittedName>
</protein>
<feature type="compositionally biased region" description="Pro residues" evidence="1">
    <location>
        <begin position="148"/>
        <end position="163"/>
    </location>
</feature>
<dbReference type="AlphaFoldDB" id="A0A3D9SLT9"/>
<dbReference type="InterPro" id="IPR058813">
    <property type="entry name" value="DNA-SBD_ScoMcrA"/>
</dbReference>
<evidence type="ECO:0000256" key="1">
    <source>
        <dbReference type="SAM" id="MobiDB-lite"/>
    </source>
</evidence>
<dbReference type="InterPro" id="IPR003615">
    <property type="entry name" value="HNH_nuc"/>
</dbReference>
<dbReference type="RefSeq" id="WP_116022407.1">
    <property type="nucleotide sequence ID" value="NZ_QTTT01000001.1"/>
</dbReference>
<organism evidence="4 5">
    <name type="scientific">Thermomonospora umbrina</name>
    <dbReference type="NCBI Taxonomy" id="111806"/>
    <lineage>
        <taxon>Bacteria</taxon>
        <taxon>Bacillati</taxon>
        <taxon>Actinomycetota</taxon>
        <taxon>Actinomycetes</taxon>
        <taxon>Streptosporangiales</taxon>
        <taxon>Thermomonosporaceae</taxon>
        <taxon>Thermomonospora</taxon>
    </lineage>
</organism>
<gene>
    <name evidence="4" type="ORF">DFJ69_2269</name>
</gene>
<dbReference type="OrthoDB" id="4464809at2"/>
<feature type="region of interest" description="Disordered" evidence="1">
    <location>
        <begin position="140"/>
        <end position="165"/>
    </location>
</feature>
<accession>A0A3D9SLT9</accession>
<proteinExistence type="predicted"/>
<dbReference type="EMBL" id="QTTT01000001">
    <property type="protein sequence ID" value="REE96818.1"/>
    <property type="molecule type" value="Genomic_DNA"/>
</dbReference>
<dbReference type="NCBIfam" id="NF045808">
    <property type="entry name" value="PT-DNA_restrict"/>
    <property type="match status" value="1"/>
</dbReference>
<evidence type="ECO:0000313" key="5">
    <source>
        <dbReference type="Proteomes" id="UP000256661"/>
    </source>
</evidence>
<dbReference type="Proteomes" id="UP000256661">
    <property type="component" value="Unassembled WGS sequence"/>
</dbReference>
<dbReference type="InterPro" id="IPR011396">
    <property type="entry name" value="PT_DNA_restrict"/>
</dbReference>
<name>A0A3D9SLT9_9ACTN</name>
<feature type="domain" description="ScoMcrA-like DNA sulfur-binding" evidence="3">
    <location>
        <begin position="4"/>
        <end position="147"/>
    </location>
</feature>
<evidence type="ECO:0000259" key="3">
    <source>
        <dbReference type="Pfam" id="PF26340"/>
    </source>
</evidence>
<sequence>MEWVERITRIRRWTRGGERDPNKSLLLLFALGKMRREGYAPLRFRDVEKPLSALLTAFGPPKPAHPGVPFHHLAGDGLWEVMTATGAPPPGPDPGALRAHDTVGRLTPRFAEALLGDRAMFARAVGTLLDLNFEPSLHDDLRSETGLPPGPAGTPYADPPPGRSPADMMLRQKTLVAYECRCAFCGYEGWIGDSVVGLEAARLRWRSFDGVDDLTNALCLCTLHHRLLDRGVLSLTSGGVILVSRHFVGATPTARTQVLALAGRVVQRPLAGLPAPSPRNTDWHTRQVFRTPAHRL</sequence>
<dbReference type="Pfam" id="PF13391">
    <property type="entry name" value="HNH_2"/>
    <property type="match status" value="1"/>
</dbReference>
<comment type="caution">
    <text evidence="4">The sequence shown here is derived from an EMBL/GenBank/DDBJ whole genome shotgun (WGS) entry which is preliminary data.</text>
</comment>
<evidence type="ECO:0000259" key="2">
    <source>
        <dbReference type="Pfam" id="PF13391"/>
    </source>
</evidence>
<keyword evidence="4" id="KW-0378">Hydrolase</keyword>
<dbReference type="GO" id="GO:0004519">
    <property type="term" value="F:endonuclease activity"/>
    <property type="evidence" value="ECO:0007669"/>
    <property type="project" value="UniProtKB-KW"/>
</dbReference>
<dbReference type="Pfam" id="PF26340">
    <property type="entry name" value="DNA-SBD_ScoMcrA"/>
    <property type="match status" value="1"/>
</dbReference>
<evidence type="ECO:0000313" key="4">
    <source>
        <dbReference type="EMBL" id="REE96818.1"/>
    </source>
</evidence>
<keyword evidence="4" id="KW-0540">Nuclease</keyword>
<keyword evidence="4" id="KW-0255">Endonuclease</keyword>
<feature type="domain" description="HNH nuclease" evidence="2">
    <location>
        <begin position="182"/>
        <end position="235"/>
    </location>
</feature>
<reference evidence="4 5" key="1">
    <citation type="submission" date="2018-08" db="EMBL/GenBank/DDBJ databases">
        <title>Sequencing the genomes of 1000 actinobacteria strains.</title>
        <authorList>
            <person name="Klenk H.-P."/>
        </authorList>
    </citation>
    <scope>NUCLEOTIDE SEQUENCE [LARGE SCALE GENOMIC DNA]</scope>
    <source>
        <strain evidence="4 5">DSM 43927</strain>
    </source>
</reference>